<comment type="caution">
    <text evidence="1">The sequence shown here is derived from an EMBL/GenBank/DDBJ whole genome shotgun (WGS) entry which is preliminary data.</text>
</comment>
<evidence type="ECO:0000313" key="2">
    <source>
        <dbReference type="Proteomes" id="UP000192591"/>
    </source>
</evidence>
<dbReference type="Proteomes" id="UP000192591">
    <property type="component" value="Unassembled WGS sequence"/>
</dbReference>
<dbReference type="PIRSF" id="PIRSF017371">
    <property type="entry name" value="UCP017371"/>
    <property type="match status" value="1"/>
</dbReference>
<keyword evidence="2" id="KW-1185">Reference proteome</keyword>
<name>A0A1V9A1W1_SACPI</name>
<dbReference type="SUPFAM" id="SSF55961">
    <property type="entry name" value="Bet v1-like"/>
    <property type="match status" value="1"/>
</dbReference>
<reference evidence="1 2" key="1">
    <citation type="submission" date="2017-02" db="EMBL/GenBank/DDBJ databases">
        <title>Draft genome of Saccharomonospora sp. 154.</title>
        <authorList>
            <person name="Alonso-Carmona G.S."/>
            <person name="De La Haba R."/>
            <person name="Vera-Gargallo B."/>
            <person name="Sandoval-Trujillo A.H."/>
            <person name="Ramirez-Duran N."/>
            <person name="Ventosa A."/>
        </authorList>
    </citation>
    <scope>NUCLEOTIDE SEQUENCE [LARGE SCALE GENOMIC DNA]</scope>
    <source>
        <strain evidence="1 2">LRS4.154</strain>
    </source>
</reference>
<dbReference type="EMBL" id="MWIH01000006">
    <property type="protein sequence ID" value="OQO90924.1"/>
    <property type="molecule type" value="Genomic_DNA"/>
</dbReference>
<dbReference type="Gene3D" id="3.30.530.20">
    <property type="match status" value="1"/>
</dbReference>
<organism evidence="1 2">
    <name type="scientific">Saccharomonospora piscinae</name>
    <dbReference type="NCBI Taxonomy" id="687388"/>
    <lineage>
        <taxon>Bacteria</taxon>
        <taxon>Bacillati</taxon>
        <taxon>Actinomycetota</taxon>
        <taxon>Actinomycetes</taxon>
        <taxon>Pseudonocardiales</taxon>
        <taxon>Pseudonocardiaceae</taxon>
        <taxon>Saccharomonospora</taxon>
    </lineage>
</organism>
<dbReference type="AlphaFoldDB" id="A0A1V9A1W1"/>
<dbReference type="STRING" id="1962155.B1813_15560"/>
<dbReference type="InterPro" id="IPR019587">
    <property type="entry name" value="Polyketide_cyclase/dehydratase"/>
</dbReference>
<protein>
    <submittedName>
        <fullName evidence="1">Polyketide cyclase</fullName>
    </submittedName>
</protein>
<dbReference type="RefSeq" id="WP_081193110.1">
    <property type="nucleotide sequence ID" value="NZ_MWIH01000006.1"/>
</dbReference>
<sequence length="147" mass="16021">MGKVTATAERTIDAPADTVRERLADYRDVRPRILTEHYRDYAVVEGGTGAGTVARWKLQATSKRVRDVRATVGEPEHGVLTETDANSSMVTTWTVSPRGEGSVVRVVTSWDGAGGIGGFFERTFAPRGLQRIYDGVLAKLAEEVRGQ</sequence>
<proteinExistence type="predicted"/>
<evidence type="ECO:0000313" key="1">
    <source>
        <dbReference type="EMBL" id="OQO90924.1"/>
    </source>
</evidence>
<accession>A0A1V9A1W1</accession>
<dbReference type="InterPro" id="IPR014488">
    <property type="entry name" value="UCP017371"/>
</dbReference>
<dbReference type="CDD" id="cd07812">
    <property type="entry name" value="SRPBCC"/>
    <property type="match status" value="1"/>
</dbReference>
<dbReference type="InterPro" id="IPR023393">
    <property type="entry name" value="START-like_dom_sf"/>
</dbReference>
<dbReference type="Pfam" id="PF10604">
    <property type="entry name" value="Polyketide_cyc2"/>
    <property type="match status" value="1"/>
</dbReference>
<gene>
    <name evidence="1" type="ORF">B1813_15560</name>
</gene>